<evidence type="ECO:0000313" key="1">
    <source>
        <dbReference type="EMBL" id="EIM57682.1"/>
    </source>
</evidence>
<gene>
    <name evidence="1" type="ORF">EubceDRAFT1_1907</name>
</gene>
<dbReference type="Proteomes" id="UP000005753">
    <property type="component" value="Chromosome"/>
</dbReference>
<dbReference type="OrthoDB" id="2005433at2"/>
<dbReference type="EMBL" id="CM001487">
    <property type="protein sequence ID" value="EIM57682.1"/>
    <property type="molecule type" value="Genomic_DNA"/>
</dbReference>
<dbReference type="STRING" id="633697.EubceDRAFT1_1907"/>
<keyword evidence="2" id="KW-1185">Reference proteome</keyword>
<dbReference type="eggNOG" id="ENOG5033P7N">
    <property type="taxonomic scope" value="Bacteria"/>
</dbReference>
<dbReference type="HOGENOM" id="CLU_1882632_0_0_9"/>
<reference evidence="1 2" key="1">
    <citation type="submission" date="2010-08" db="EMBL/GenBank/DDBJ databases">
        <authorList>
            <consortium name="US DOE Joint Genome Institute (JGI-PGF)"/>
            <person name="Lucas S."/>
            <person name="Copeland A."/>
            <person name="Lapidus A."/>
            <person name="Cheng J.-F."/>
            <person name="Bruce D."/>
            <person name="Goodwin L."/>
            <person name="Pitluck S."/>
            <person name="Land M.L."/>
            <person name="Hauser L."/>
            <person name="Chang Y.-J."/>
            <person name="Anderson I.J."/>
            <person name="Johnson E."/>
            <person name="Mulhopadhyay B."/>
            <person name="Kyrpides N."/>
            <person name="Woyke T.J."/>
        </authorList>
    </citation>
    <scope>NUCLEOTIDE SEQUENCE [LARGE SCALE GENOMIC DNA]</scope>
    <source>
        <strain evidence="1 2">6</strain>
    </source>
</reference>
<dbReference type="AlphaFoldDB" id="I5AV59"/>
<reference evidence="1 2" key="2">
    <citation type="submission" date="2012-02" db="EMBL/GenBank/DDBJ databases">
        <title>Improved High-Quality Draft sequence of Eubacterium cellulosolvens 6.</title>
        <authorList>
            <consortium name="US DOE Joint Genome Institute"/>
            <person name="Lucas S."/>
            <person name="Han J."/>
            <person name="Lapidus A."/>
            <person name="Cheng J.-F."/>
            <person name="Goodwin L."/>
            <person name="Pitluck S."/>
            <person name="Peters L."/>
            <person name="Mikhailova N."/>
            <person name="Gu W."/>
            <person name="Detter J.C."/>
            <person name="Han C."/>
            <person name="Tapia R."/>
            <person name="Land M."/>
            <person name="Hauser L."/>
            <person name="Kyrpides N."/>
            <person name="Ivanova N."/>
            <person name="Pagani I."/>
            <person name="Johnson E."/>
            <person name="Mukhopadhyay B."/>
            <person name="Anderson I."/>
            <person name="Woyke T."/>
        </authorList>
    </citation>
    <scope>NUCLEOTIDE SEQUENCE [LARGE SCALE GENOMIC DNA]</scope>
    <source>
        <strain evidence="1 2">6</strain>
    </source>
</reference>
<name>I5AV59_EUBC6</name>
<accession>I5AV59</accession>
<organism evidence="1 2">
    <name type="scientific">Eubacterium cellulosolvens (strain ATCC 43171 / JCM 9499 / 6)</name>
    <name type="common">Cillobacterium cellulosolvens</name>
    <dbReference type="NCBI Taxonomy" id="633697"/>
    <lineage>
        <taxon>Bacteria</taxon>
        <taxon>Bacillati</taxon>
        <taxon>Bacillota</taxon>
        <taxon>Clostridia</taxon>
        <taxon>Eubacteriales</taxon>
        <taxon>Eubacteriaceae</taxon>
        <taxon>Eubacterium</taxon>
    </lineage>
</organism>
<protein>
    <submittedName>
        <fullName evidence="1">Uncharacterized protein</fullName>
    </submittedName>
</protein>
<proteinExistence type="predicted"/>
<sequence>MSGRKRKRRGSFAGKMMRCLIILLAVTAGIMYFCQKPVRRLIAETVVDHAVKESIQYAGAEHPEIQQAIDSLTPEDKEAVTEIVENNITPDKVAAVNNYLQSGDYQGLITYAQQNLTPEEYSRLEQIYANYAGQP</sequence>
<evidence type="ECO:0000313" key="2">
    <source>
        <dbReference type="Proteomes" id="UP000005753"/>
    </source>
</evidence>